<organism evidence="8 9">
    <name type="scientific">Olivibacter ginsenosidimutans</name>
    <dbReference type="NCBI Taxonomy" id="1176537"/>
    <lineage>
        <taxon>Bacteria</taxon>
        <taxon>Pseudomonadati</taxon>
        <taxon>Bacteroidota</taxon>
        <taxon>Sphingobacteriia</taxon>
        <taxon>Sphingobacteriales</taxon>
        <taxon>Sphingobacteriaceae</taxon>
        <taxon>Olivibacter</taxon>
    </lineage>
</organism>
<evidence type="ECO:0000313" key="9">
    <source>
        <dbReference type="Proteomes" id="UP001501411"/>
    </source>
</evidence>
<evidence type="ECO:0000256" key="4">
    <source>
        <dbReference type="ARBA" id="ARBA00023014"/>
    </source>
</evidence>
<keyword evidence="3" id="KW-0408">Iron</keyword>
<dbReference type="InterPro" id="IPR036922">
    <property type="entry name" value="Rieske_2Fe-2S_sf"/>
</dbReference>
<evidence type="ECO:0000256" key="6">
    <source>
        <dbReference type="ARBA" id="ARBA00038001"/>
    </source>
</evidence>
<evidence type="ECO:0000259" key="7">
    <source>
        <dbReference type="PROSITE" id="PS51296"/>
    </source>
</evidence>
<feature type="domain" description="Rieske" evidence="7">
    <location>
        <begin position="3"/>
        <end position="98"/>
    </location>
</feature>
<reference evidence="9" key="1">
    <citation type="journal article" date="2019" name="Int. J. Syst. Evol. Microbiol.">
        <title>The Global Catalogue of Microorganisms (GCM) 10K type strain sequencing project: providing services to taxonomists for standard genome sequencing and annotation.</title>
        <authorList>
            <consortium name="The Broad Institute Genomics Platform"/>
            <consortium name="The Broad Institute Genome Sequencing Center for Infectious Disease"/>
            <person name="Wu L."/>
            <person name="Ma J."/>
        </authorList>
    </citation>
    <scope>NUCLEOTIDE SEQUENCE [LARGE SCALE GENOMIC DNA]</scope>
    <source>
        <strain evidence="9">JCM 18200</strain>
    </source>
</reference>
<dbReference type="InterPro" id="IPR017941">
    <property type="entry name" value="Rieske_2Fe-2S"/>
</dbReference>
<sequence>MKWYKIDRHLLPQAAVIKKIKVAGKNVCLIHGENQYYATGSTCPHAGADLSKGWCANGRLVCPYHRHAFDLLTGRGDPGQGNYISTYPLAWRNDELYIGLPLSWIKRLFGSK</sequence>
<dbReference type="PANTHER" id="PTHR21496">
    <property type="entry name" value="FERREDOXIN-RELATED"/>
    <property type="match status" value="1"/>
</dbReference>
<evidence type="ECO:0000256" key="5">
    <source>
        <dbReference type="ARBA" id="ARBA00034078"/>
    </source>
</evidence>
<evidence type="ECO:0000313" key="8">
    <source>
        <dbReference type="EMBL" id="GAA4794724.1"/>
    </source>
</evidence>
<dbReference type="PANTHER" id="PTHR21496:SF0">
    <property type="entry name" value="RIESKE DOMAIN-CONTAINING PROTEIN"/>
    <property type="match status" value="1"/>
</dbReference>
<keyword evidence="4" id="KW-0411">Iron-sulfur</keyword>
<dbReference type="Pfam" id="PF00355">
    <property type="entry name" value="Rieske"/>
    <property type="match status" value="1"/>
</dbReference>
<accession>A0ABP9BF64</accession>
<gene>
    <name evidence="8" type="ORF">GCM10023231_23920</name>
</gene>
<evidence type="ECO:0000256" key="1">
    <source>
        <dbReference type="ARBA" id="ARBA00022714"/>
    </source>
</evidence>
<keyword evidence="1" id="KW-0001">2Fe-2S</keyword>
<dbReference type="PROSITE" id="PS51296">
    <property type="entry name" value="RIESKE"/>
    <property type="match status" value="1"/>
</dbReference>
<evidence type="ECO:0000256" key="2">
    <source>
        <dbReference type="ARBA" id="ARBA00022723"/>
    </source>
</evidence>
<dbReference type="SUPFAM" id="SSF50022">
    <property type="entry name" value="ISP domain"/>
    <property type="match status" value="1"/>
</dbReference>
<evidence type="ECO:0000256" key="3">
    <source>
        <dbReference type="ARBA" id="ARBA00023004"/>
    </source>
</evidence>
<keyword evidence="9" id="KW-1185">Reference proteome</keyword>
<proteinExistence type="inferred from homology"/>
<dbReference type="EMBL" id="BAABIQ010000035">
    <property type="protein sequence ID" value="GAA4794724.1"/>
    <property type="molecule type" value="Genomic_DNA"/>
</dbReference>
<keyword evidence="2" id="KW-0479">Metal-binding</keyword>
<comment type="similarity">
    <text evidence="6">Belongs to the bacterial ring-hydroxylating dioxygenase ferredoxin component family.</text>
</comment>
<protein>
    <recommendedName>
        <fullName evidence="7">Rieske domain-containing protein</fullName>
    </recommendedName>
</protein>
<dbReference type="Proteomes" id="UP001501411">
    <property type="component" value="Unassembled WGS sequence"/>
</dbReference>
<name>A0ABP9BF64_9SPHI</name>
<comment type="cofactor">
    <cofactor evidence="5">
        <name>[2Fe-2S] cluster</name>
        <dbReference type="ChEBI" id="CHEBI:190135"/>
    </cofactor>
</comment>
<dbReference type="Gene3D" id="2.102.10.10">
    <property type="entry name" value="Rieske [2Fe-2S] iron-sulphur domain"/>
    <property type="match status" value="1"/>
</dbReference>
<comment type="caution">
    <text evidence="8">The sequence shown here is derived from an EMBL/GenBank/DDBJ whole genome shotgun (WGS) entry which is preliminary data.</text>
</comment>